<keyword evidence="2" id="KW-1185">Reference proteome</keyword>
<dbReference type="Proteomes" id="UP000002282">
    <property type="component" value="Chromosome 2R"/>
</dbReference>
<organism evidence="1 2">
    <name type="scientific">Drosophila yakuba</name>
    <name type="common">Fruit fly</name>
    <dbReference type="NCBI Taxonomy" id="7245"/>
    <lineage>
        <taxon>Eukaryota</taxon>
        <taxon>Metazoa</taxon>
        <taxon>Ecdysozoa</taxon>
        <taxon>Arthropoda</taxon>
        <taxon>Hexapoda</taxon>
        <taxon>Insecta</taxon>
        <taxon>Pterygota</taxon>
        <taxon>Neoptera</taxon>
        <taxon>Endopterygota</taxon>
        <taxon>Diptera</taxon>
        <taxon>Brachycera</taxon>
        <taxon>Muscomorpha</taxon>
        <taxon>Ephydroidea</taxon>
        <taxon>Drosophilidae</taxon>
        <taxon>Drosophila</taxon>
        <taxon>Sophophora</taxon>
    </lineage>
</organism>
<dbReference type="EMBL" id="CM000158">
    <property type="protein sequence ID" value="KRJ99581.1"/>
    <property type="molecule type" value="Genomic_DNA"/>
</dbReference>
<dbReference type="KEGG" id="dya:Dyak_GE27566"/>
<protein>
    <submittedName>
        <fullName evidence="1">Uncharacterized protein</fullName>
    </submittedName>
</protein>
<evidence type="ECO:0000313" key="2">
    <source>
        <dbReference type="Proteomes" id="UP000002282"/>
    </source>
</evidence>
<evidence type="ECO:0000313" key="1">
    <source>
        <dbReference type="EMBL" id="KRJ99581.1"/>
    </source>
</evidence>
<reference evidence="1 2" key="1">
    <citation type="journal article" date="2007" name="Nature">
        <title>Evolution of genes and genomes on the Drosophila phylogeny.</title>
        <authorList>
            <consortium name="Drosophila 12 Genomes Consortium"/>
            <person name="Clark A.G."/>
            <person name="Eisen M.B."/>
            <person name="Smith D.R."/>
            <person name="Bergman C.M."/>
            <person name="Oliver B."/>
            <person name="Markow T.A."/>
            <person name="Kaufman T.C."/>
            <person name="Kellis M."/>
            <person name="Gelbart W."/>
            <person name="Iyer V.N."/>
            <person name="Pollard D.A."/>
            <person name="Sackton T.B."/>
            <person name="Larracuente A.M."/>
            <person name="Singh N.D."/>
            <person name="Abad J.P."/>
            <person name="Abt D.N."/>
            <person name="Adryan B."/>
            <person name="Aguade M."/>
            <person name="Akashi H."/>
            <person name="Anderson W.W."/>
            <person name="Aquadro C.F."/>
            <person name="Ardell D.H."/>
            <person name="Arguello R."/>
            <person name="Artieri C.G."/>
            <person name="Barbash D.A."/>
            <person name="Barker D."/>
            <person name="Barsanti P."/>
            <person name="Batterham P."/>
            <person name="Batzoglou S."/>
            <person name="Begun D."/>
            <person name="Bhutkar A."/>
            <person name="Blanco E."/>
            <person name="Bosak S.A."/>
            <person name="Bradley R.K."/>
            <person name="Brand A.D."/>
            <person name="Brent M.R."/>
            <person name="Brooks A.N."/>
            <person name="Brown R.H."/>
            <person name="Butlin R.K."/>
            <person name="Caggese C."/>
            <person name="Calvi B.R."/>
            <person name="Bernardo de Carvalho A."/>
            <person name="Caspi A."/>
            <person name="Castrezana S."/>
            <person name="Celniker S.E."/>
            <person name="Chang J.L."/>
            <person name="Chapple C."/>
            <person name="Chatterji S."/>
            <person name="Chinwalla A."/>
            <person name="Civetta A."/>
            <person name="Clifton S.W."/>
            <person name="Comeron J.M."/>
            <person name="Costello J.C."/>
            <person name="Coyne J.A."/>
            <person name="Daub J."/>
            <person name="David R.G."/>
            <person name="Delcher A.L."/>
            <person name="Delehaunty K."/>
            <person name="Do C.B."/>
            <person name="Ebling H."/>
            <person name="Edwards K."/>
            <person name="Eickbush T."/>
            <person name="Evans J.D."/>
            <person name="Filipski A."/>
            <person name="Findeiss S."/>
            <person name="Freyhult E."/>
            <person name="Fulton L."/>
            <person name="Fulton R."/>
            <person name="Garcia A.C."/>
            <person name="Gardiner A."/>
            <person name="Garfield D.A."/>
            <person name="Garvin B.E."/>
            <person name="Gibson G."/>
            <person name="Gilbert D."/>
            <person name="Gnerre S."/>
            <person name="Godfrey J."/>
            <person name="Good R."/>
            <person name="Gotea V."/>
            <person name="Gravely B."/>
            <person name="Greenberg A.J."/>
            <person name="Griffiths-Jones S."/>
            <person name="Gross S."/>
            <person name="Guigo R."/>
            <person name="Gustafson E.A."/>
            <person name="Haerty W."/>
            <person name="Hahn M.W."/>
            <person name="Halligan D.L."/>
            <person name="Halpern A.L."/>
            <person name="Halter G.M."/>
            <person name="Han M.V."/>
            <person name="Heger A."/>
            <person name="Hillier L."/>
            <person name="Hinrichs A.S."/>
            <person name="Holmes I."/>
            <person name="Hoskins R.A."/>
            <person name="Hubisz M.J."/>
            <person name="Hultmark D."/>
            <person name="Huntley M.A."/>
            <person name="Jaffe D.B."/>
            <person name="Jagadeeshan S."/>
            <person name="Jeck W.R."/>
            <person name="Johnson J."/>
            <person name="Jones C.D."/>
            <person name="Jordan W.C."/>
            <person name="Karpen G.H."/>
            <person name="Kataoka E."/>
            <person name="Keightley P.D."/>
            <person name="Kheradpour P."/>
            <person name="Kirkness E.F."/>
            <person name="Koerich L.B."/>
            <person name="Kristiansen K."/>
            <person name="Kudrna D."/>
            <person name="Kulathinal R.J."/>
            <person name="Kumar S."/>
            <person name="Kwok R."/>
            <person name="Lander E."/>
            <person name="Langley C.H."/>
            <person name="Lapoint R."/>
            <person name="Lazzaro B.P."/>
            <person name="Lee S.J."/>
            <person name="Levesque L."/>
            <person name="Li R."/>
            <person name="Lin C.F."/>
            <person name="Lin M.F."/>
            <person name="Lindblad-Toh K."/>
            <person name="Llopart A."/>
            <person name="Long M."/>
            <person name="Low L."/>
            <person name="Lozovsky E."/>
            <person name="Lu J."/>
            <person name="Luo M."/>
            <person name="Machado C.A."/>
            <person name="Makalowski W."/>
            <person name="Marzo M."/>
            <person name="Matsuda M."/>
            <person name="Matzkin L."/>
            <person name="McAllister B."/>
            <person name="McBride C.S."/>
            <person name="McKernan B."/>
            <person name="McKernan K."/>
            <person name="Mendez-Lago M."/>
            <person name="Minx P."/>
            <person name="Mollenhauer M.U."/>
            <person name="Montooth K."/>
            <person name="Mount S.M."/>
            <person name="Mu X."/>
            <person name="Myers E."/>
            <person name="Negre B."/>
            <person name="Newfeld S."/>
            <person name="Nielsen R."/>
            <person name="Noor M.A."/>
            <person name="O'Grady P."/>
            <person name="Pachter L."/>
            <person name="Papaceit M."/>
            <person name="Parisi M.J."/>
            <person name="Parisi M."/>
            <person name="Parts L."/>
            <person name="Pedersen J.S."/>
            <person name="Pesole G."/>
            <person name="Phillippy A.M."/>
            <person name="Ponting C.P."/>
            <person name="Pop M."/>
            <person name="Porcelli D."/>
            <person name="Powell J.R."/>
            <person name="Prohaska S."/>
            <person name="Pruitt K."/>
            <person name="Puig M."/>
            <person name="Quesneville H."/>
            <person name="Ram K.R."/>
            <person name="Rand D."/>
            <person name="Rasmussen M.D."/>
            <person name="Reed L.K."/>
            <person name="Reenan R."/>
            <person name="Reily A."/>
            <person name="Remington K.A."/>
            <person name="Rieger T.T."/>
            <person name="Ritchie M.G."/>
            <person name="Robin C."/>
            <person name="Rogers Y.H."/>
            <person name="Rohde C."/>
            <person name="Rozas J."/>
            <person name="Rubenfield M.J."/>
            <person name="Ruiz A."/>
            <person name="Russo S."/>
            <person name="Salzberg S.L."/>
            <person name="Sanchez-Gracia A."/>
            <person name="Saranga D.J."/>
            <person name="Sato H."/>
            <person name="Schaeffer S.W."/>
            <person name="Schatz M.C."/>
            <person name="Schlenke T."/>
            <person name="Schwartz R."/>
            <person name="Segarra C."/>
            <person name="Singh R.S."/>
            <person name="Sirot L."/>
            <person name="Sirota M."/>
            <person name="Sisneros N.B."/>
            <person name="Smith C.D."/>
            <person name="Smith T.F."/>
            <person name="Spieth J."/>
            <person name="Stage D.E."/>
            <person name="Stark A."/>
            <person name="Stephan W."/>
            <person name="Strausberg R.L."/>
            <person name="Strempel S."/>
            <person name="Sturgill D."/>
            <person name="Sutton G."/>
            <person name="Sutton G.G."/>
            <person name="Tao W."/>
            <person name="Teichmann S."/>
            <person name="Tobari Y.N."/>
            <person name="Tomimura Y."/>
            <person name="Tsolas J.M."/>
            <person name="Valente V.L."/>
            <person name="Venter E."/>
            <person name="Venter J.C."/>
            <person name="Vicario S."/>
            <person name="Vieira F.G."/>
            <person name="Vilella A.J."/>
            <person name="Villasante A."/>
            <person name="Walenz B."/>
            <person name="Wang J."/>
            <person name="Wasserman M."/>
            <person name="Watts T."/>
            <person name="Wilson D."/>
            <person name="Wilson R.K."/>
            <person name="Wing R.A."/>
            <person name="Wolfner M.F."/>
            <person name="Wong A."/>
            <person name="Wong G.K."/>
            <person name="Wu C.I."/>
            <person name="Wu G."/>
            <person name="Yamamoto D."/>
            <person name="Yang H.P."/>
            <person name="Yang S.P."/>
            <person name="Yorke J.A."/>
            <person name="Yoshida K."/>
            <person name="Zdobnov E."/>
            <person name="Zhang P."/>
            <person name="Zhang Y."/>
            <person name="Zimin A.V."/>
            <person name="Baldwin J."/>
            <person name="Abdouelleil A."/>
            <person name="Abdulkadir J."/>
            <person name="Abebe A."/>
            <person name="Abera B."/>
            <person name="Abreu J."/>
            <person name="Acer S.C."/>
            <person name="Aftuck L."/>
            <person name="Alexander A."/>
            <person name="An P."/>
            <person name="Anderson E."/>
            <person name="Anderson S."/>
            <person name="Arachi H."/>
            <person name="Azer M."/>
            <person name="Bachantsang P."/>
            <person name="Barry A."/>
            <person name="Bayul T."/>
            <person name="Berlin A."/>
            <person name="Bessette D."/>
            <person name="Bloom T."/>
            <person name="Blye J."/>
            <person name="Boguslavskiy L."/>
            <person name="Bonnet C."/>
            <person name="Boukhgalter B."/>
            <person name="Bourzgui I."/>
            <person name="Brown A."/>
            <person name="Cahill P."/>
            <person name="Channer S."/>
            <person name="Cheshatsang Y."/>
            <person name="Chuda L."/>
            <person name="Citroen M."/>
            <person name="Collymore A."/>
            <person name="Cooke P."/>
            <person name="Costello M."/>
            <person name="D'Aco K."/>
            <person name="Daza R."/>
            <person name="De Haan G."/>
            <person name="DeGray S."/>
            <person name="DeMaso C."/>
            <person name="Dhargay N."/>
            <person name="Dooley K."/>
            <person name="Dooley E."/>
            <person name="Doricent M."/>
            <person name="Dorje P."/>
            <person name="Dorjee K."/>
            <person name="Dupes A."/>
            <person name="Elong R."/>
            <person name="Falk J."/>
            <person name="Farina A."/>
            <person name="Faro S."/>
            <person name="Ferguson D."/>
            <person name="Fisher S."/>
            <person name="Foley C.D."/>
            <person name="Franke A."/>
            <person name="Friedrich D."/>
            <person name="Gadbois L."/>
            <person name="Gearin G."/>
            <person name="Gearin C.R."/>
            <person name="Giannoukos G."/>
            <person name="Goode T."/>
            <person name="Graham J."/>
            <person name="Grandbois E."/>
            <person name="Grewal S."/>
            <person name="Gyaltsen K."/>
            <person name="Hafez N."/>
            <person name="Hagos B."/>
            <person name="Hall J."/>
            <person name="Henson C."/>
            <person name="Hollinger A."/>
            <person name="Honan T."/>
            <person name="Huard M.D."/>
            <person name="Hughes L."/>
            <person name="Hurhula B."/>
            <person name="Husby M.E."/>
            <person name="Kamat A."/>
            <person name="Kanga B."/>
            <person name="Kashin S."/>
            <person name="Khazanovich D."/>
            <person name="Kisner P."/>
            <person name="Lance K."/>
            <person name="Lara M."/>
            <person name="Lee W."/>
            <person name="Lennon N."/>
            <person name="Letendre F."/>
            <person name="LeVine R."/>
            <person name="Lipovsky A."/>
            <person name="Liu X."/>
            <person name="Liu J."/>
            <person name="Liu S."/>
            <person name="Lokyitsang T."/>
            <person name="Lokyitsang Y."/>
            <person name="Lubonja R."/>
            <person name="Lui A."/>
            <person name="MacDonald P."/>
            <person name="Magnisalis V."/>
            <person name="Maru K."/>
            <person name="Matthews C."/>
            <person name="McCusker W."/>
            <person name="McDonough S."/>
            <person name="Mehta T."/>
            <person name="Meldrim J."/>
            <person name="Meneus L."/>
            <person name="Mihai O."/>
            <person name="Mihalev A."/>
            <person name="Mihova T."/>
            <person name="Mittelman R."/>
            <person name="Mlenga V."/>
            <person name="Montmayeur A."/>
            <person name="Mulrain L."/>
            <person name="Navidi A."/>
            <person name="Naylor J."/>
            <person name="Negash T."/>
            <person name="Nguyen T."/>
            <person name="Nguyen N."/>
            <person name="Nicol R."/>
            <person name="Norbu C."/>
            <person name="Norbu N."/>
            <person name="Novod N."/>
            <person name="O'Neill B."/>
            <person name="Osman S."/>
            <person name="Markiewicz E."/>
            <person name="Oyono O.L."/>
            <person name="Patti C."/>
            <person name="Phunkhang P."/>
            <person name="Pierre F."/>
            <person name="Priest M."/>
            <person name="Raghuraman S."/>
            <person name="Rege F."/>
            <person name="Reyes R."/>
            <person name="Rise C."/>
            <person name="Rogov P."/>
            <person name="Ross K."/>
            <person name="Ryan E."/>
            <person name="Settipalli S."/>
            <person name="Shea T."/>
            <person name="Sherpa N."/>
            <person name="Shi L."/>
            <person name="Shih D."/>
            <person name="Sparrow T."/>
            <person name="Spaulding J."/>
            <person name="Stalker J."/>
            <person name="Stange-Thomann N."/>
            <person name="Stavropoulos S."/>
            <person name="Stone C."/>
            <person name="Strader C."/>
            <person name="Tesfaye S."/>
            <person name="Thomson T."/>
            <person name="Thoulutsang Y."/>
            <person name="Thoulutsang D."/>
            <person name="Topham K."/>
            <person name="Topping I."/>
            <person name="Tsamla T."/>
            <person name="Vassiliev H."/>
            <person name="Vo A."/>
            <person name="Wangchuk T."/>
            <person name="Wangdi T."/>
            <person name="Weiand M."/>
            <person name="Wilkinson J."/>
            <person name="Wilson A."/>
            <person name="Yadav S."/>
            <person name="Young G."/>
            <person name="Yu Q."/>
            <person name="Zembek L."/>
            <person name="Zhong D."/>
            <person name="Zimmer A."/>
            <person name="Zwirko Z."/>
            <person name="Jaffe D.B."/>
            <person name="Alvarez P."/>
            <person name="Brockman W."/>
            <person name="Butler J."/>
            <person name="Chin C."/>
            <person name="Gnerre S."/>
            <person name="Grabherr M."/>
            <person name="Kleber M."/>
            <person name="Mauceli E."/>
            <person name="MacCallum I."/>
        </authorList>
    </citation>
    <scope>NUCLEOTIDE SEQUENCE [LARGE SCALE GENOMIC DNA]</scope>
    <source>
        <strain evidence="2">Tai18E2 / Tucson 14021-0261.01</strain>
    </source>
</reference>
<proteinExistence type="predicted"/>
<reference evidence="1 2" key="2">
    <citation type="journal article" date="2007" name="PLoS Biol.">
        <title>Principles of genome evolution in the Drosophila melanogaster species group.</title>
        <authorList>
            <person name="Ranz J.M."/>
            <person name="Maurin D."/>
            <person name="Chan Y.S."/>
            <person name="von Grotthuss M."/>
            <person name="Hillier L.W."/>
            <person name="Roote J."/>
            <person name="Ashburner M."/>
            <person name="Bergman C.M."/>
        </authorList>
    </citation>
    <scope>NUCLEOTIDE SEQUENCE [LARGE SCALE GENOMIC DNA]</scope>
    <source>
        <strain evidence="2">Tai18E2 / Tucson 14021-0261.01</strain>
    </source>
</reference>
<name>A0A0R1DSS6_DROYA</name>
<dbReference type="AlphaFoldDB" id="A0A0R1DSS6"/>
<accession>A0A0R1DSS6</accession>
<gene>
    <name evidence="1" type="primary">Dyak\GE27566</name>
    <name evidence="1" type="synonym">GE27566</name>
    <name evidence="1" type="ORF">Dyak_GE27566</name>
</gene>
<sequence>MKVSYQEVTFSNAVNEFVFIKEKRKRQLCRLAIMWNYSFSSRPGFQLQSSSAVARLWSSSLWLKLAQLKAQRASATRMKMCGCCQVYAGWRKSWRVDNAAQFAKLH</sequence>